<evidence type="ECO:0000313" key="2">
    <source>
        <dbReference type="Proteomes" id="UP000541444"/>
    </source>
</evidence>
<reference evidence="1 2" key="1">
    <citation type="journal article" date="2020" name="IScience">
        <title>Genome Sequencing of the Endangered Kingdonia uniflora (Circaeasteraceae, Ranunculales) Reveals Potential Mechanisms of Evolutionary Specialization.</title>
        <authorList>
            <person name="Sun Y."/>
            <person name="Deng T."/>
            <person name="Zhang A."/>
            <person name="Moore M.J."/>
            <person name="Landis J.B."/>
            <person name="Lin N."/>
            <person name="Zhang H."/>
            <person name="Zhang X."/>
            <person name="Huang J."/>
            <person name="Zhang X."/>
            <person name="Sun H."/>
            <person name="Wang H."/>
        </authorList>
    </citation>
    <scope>NUCLEOTIDE SEQUENCE [LARGE SCALE GENOMIC DNA]</scope>
    <source>
        <strain evidence="1">TB1705</strain>
        <tissue evidence="1">Leaf</tissue>
    </source>
</reference>
<protein>
    <submittedName>
        <fullName evidence="1">Uncharacterized protein</fullName>
    </submittedName>
</protein>
<gene>
    <name evidence="1" type="ORF">GIB67_012692</name>
</gene>
<proteinExistence type="predicted"/>
<dbReference type="AlphaFoldDB" id="A0A7J7NF32"/>
<name>A0A7J7NF32_9MAGN</name>
<sequence length="60" mass="6886">MTRTFRSEVFARDKEDKVTLEELVETKRVEDNFFLGGNSLCVGPLLSLTAHHIEEEGNFE</sequence>
<dbReference type="Proteomes" id="UP000541444">
    <property type="component" value="Unassembled WGS sequence"/>
</dbReference>
<evidence type="ECO:0000313" key="1">
    <source>
        <dbReference type="EMBL" id="KAF6165795.1"/>
    </source>
</evidence>
<accession>A0A7J7NF32</accession>
<dbReference type="EMBL" id="JACGCM010000816">
    <property type="protein sequence ID" value="KAF6165795.1"/>
    <property type="molecule type" value="Genomic_DNA"/>
</dbReference>
<keyword evidence="2" id="KW-1185">Reference proteome</keyword>
<organism evidence="1 2">
    <name type="scientific">Kingdonia uniflora</name>
    <dbReference type="NCBI Taxonomy" id="39325"/>
    <lineage>
        <taxon>Eukaryota</taxon>
        <taxon>Viridiplantae</taxon>
        <taxon>Streptophyta</taxon>
        <taxon>Embryophyta</taxon>
        <taxon>Tracheophyta</taxon>
        <taxon>Spermatophyta</taxon>
        <taxon>Magnoliopsida</taxon>
        <taxon>Ranunculales</taxon>
        <taxon>Circaeasteraceae</taxon>
        <taxon>Kingdonia</taxon>
    </lineage>
</organism>
<comment type="caution">
    <text evidence="1">The sequence shown here is derived from an EMBL/GenBank/DDBJ whole genome shotgun (WGS) entry which is preliminary data.</text>
</comment>